<keyword evidence="3" id="KW-1185">Reference proteome</keyword>
<dbReference type="Pfam" id="PF07995">
    <property type="entry name" value="GSDH"/>
    <property type="match status" value="1"/>
</dbReference>
<dbReference type="OrthoDB" id="338827at2"/>
<dbReference type="InterPro" id="IPR011042">
    <property type="entry name" value="6-blade_b-propeller_TolB-like"/>
</dbReference>
<dbReference type="EMBL" id="QICN01000003">
    <property type="protein sequence ID" value="PXV69688.1"/>
    <property type="molecule type" value="Genomic_DNA"/>
</dbReference>
<evidence type="ECO:0000313" key="2">
    <source>
        <dbReference type="EMBL" id="PXV69688.1"/>
    </source>
</evidence>
<evidence type="ECO:0000259" key="1">
    <source>
        <dbReference type="Pfam" id="PF07995"/>
    </source>
</evidence>
<dbReference type="PROSITE" id="PS51257">
    <property type="entry name" value="PROKAR_LIPOPROTEIN"/>
    <property type="match status" value="1"/>
</dbReference>
<reference evidence="2 3" key="1">
    <citation type="submission" date="2018-04" db="EMBL/GenBank/DDBJ databases">
        <title>Genomic Encyclopedia of Type Strains, Phase IV (KMG-IV): sequencing the most valuable type-strain genomes for metagenomic binning, comparative biology and taxonomic classification.</title>
        <authorList>
            <person name="Goeker M."/>
        </authorList>
    </citation>
    <scope>NUCLEOTIDE SEQUENCE [LARGE SCALE GENOMIC DNA]</scope>
    <source>
        <strain evidence="2 3">DSM 104150</strain>
    </source>
</reference>
<dbReference type="RefSeq" id="WP_110264604.1">
    <property type="nucleotide sequence ID" value="NZ_CAWNXA010000003.1"/>
</dbReference>
<dbReference type="PANTHER" id="PTHR19328:SF75">
    <property type="entry name" value="ALDOSE SUGAR DEHYDROGENASE YLII"/>
    <property type="match status" value="1"/>
</dbReference>
<dbReference type="AlphaFoldDB" id="A0A318EGK7"/>
<protein>
    <submittedName>
        <fullName evidence="2">Glucose/arabinose dehydrogenase</fullName>
    </submittedName>
</protein>
<dbReference type="InterPro" id="IPR012938">
    <property type="entry name" value="Glc/Sorbosone_DH"/>
</dbReference>
<proteinExistence type="predicted"/>
<comment type="caution">
    <text evidence="2">The sequence shown here is derived from an EMBL/GenBank/DDBJ whole genome shotgun (WGS) entry which is preliminary data.</text>
</comment>
<accession>A0A318EGK7</accession>
<dbReference type="Gene3D" id="2.120.10.30">
    <property type="entry name" value="TolB, C-terminal domain"/>
    <property type="match status" value="1"/>
</dbReference>
<feature type="domain" description="Glucose/Sorbosone dehydrogenase" evidence="1">
    <location>
        <begin position="53"/>
        <end position="347"/>
    </location>
</feature>
<organism evidence="2 3">
    <name type="scientific">Sinimarinibacterium flocculans</name>
    <dbReference type="NCBI Taxonomy" id="985250"/>
    <lineage>
        <taxon>Bacteria</taxon>
        <taxon>Pseudomonadati</taxon>
        <taxon>Pseudomonadota</taxon>
        <taxon>Gammaproteobacteria</taxon>
        <taxon>Nevskiales</taxon>
        <taxon>Nevskiaceae</taxon>
        <taxon>Sinimarinibacterium</taxon>
    </lineage>
</organism>
<name>A0A318EGK7_9GAMM</name>
<gene>
    <name evidence="2" type="ORF">C8D93_103263</name>
</gene>
<dbReference type="SUPFAM" id="SSF50952">
    <property type="entry name" value="Soluble quinoprotein glucose dehydrogenase"/>
    <property type="match status" value="1"/>
</dbReference>
<dbReference type="PANTHER" id="PTHR19328">
    <property type="entry name" value="HEDGEHOG-INTERACTING PROTEIN"/>
    <property type="match status" value="1"/>
</dbReference>
<evidence type="ECO:0000313" key="3">
    <source>
        <dbReference type="Proteomes" id="UP000248330"/>
    </source>
</evidence>
<dbReference type="Proteomes" id="UP000248330">
    <property type="component" value="Unassembled WGS sequence"/>
</dbReference>
<sequence length="390" mass="41678">MDDCRHRSVTVTALASVVNLLTACGGGGGFDDASPPPVLAVDIVEAFPALSFDQPLAFATVPGDDGRAVVAMRNGLIQIFDNDAGADTRDVFLDLRERVDDSGGEMGLLGFAFDPAYADNGIVYVNYTPEPTPLQPQRRTVISRFSPLDGELPGIESELLSYDQPFENHNGGWLGFGSDGRLYIASGDGGGAGDPQNNAQNLGTLLGKILRIDTDDGAPDDNPFVDAPGARSEIWAYGLRNPFRASFDRDTGELWVADVGQGALEEINIVERGGNYGWRKFEGTQVYNEGDPDPGNATPPIYEYDHGNGRCSVTGGHVYRGEAIPALTGRYVFADFCSREVWALRRDGAGVRIDLLGTLPGNPSSFGEDGAGELYITAFDGKVYRLAPGN</sequence>
<dbReference type="InterPro" id="IPR011041">
    <property type="entry name" value="Quinoprot_gluc/sorb_DH_b-prop"/>
</dbReference>